<reference evidence="2 3" key="1">
    <citation type="journal article" date="2020" name="Nature">
        <title>Six reference-quality genomes reveal evolution of bat adaptations.</title>
        <authorList>
            <person name="Jebb D."/>
            <person name="Huang Z."/>
            <person name="Pippel M."/>
            <person name="Hughes G.M."/>
            <person name="Lavrichenko K."/>
            <person name="Devanna P."/>
            <person name="Winkler S."/>
            <person name="Jermiin L.S."/>
            <person name="Skirmuntt E.C."/>
            <person name="Katzourakis A."/>
            <person name="Burkitt-Gray L."/>
            <person name="Ray D.A."/>
            <person name="Sullivan K.A.M."/>
            <person name="Roscito J.G."/>
            <person name="Kirilenko B.M."/>
            <person name="Davalos L.M."/>
            <person name="Corthals A.P."/>
            <person name="Power M.L."/>
            <person name="Jones G."/>
            <person name="Ransome R.D."/>
            <person name="Dechmann D.K.N."/>
            <person name="Locatelli A.G."/>
            <person name="Puechmaille S.J."/>
            <person name="Fedrigo O."/>
            <person name="Jarvis E.D."/>
            <person name="Hiller M."/>
            <person name="Vernes S.C."/>
            <person name="Myers E.W."/>
            <person name="Teeling E.C."/>
        </authorList>
    </citation>
    <scope>NUCLEOTIDE SEQUENCE [LARGE SCALE GENOMIC DNA]</scope>
    <source>
        <strain evidence="2">MMolMol1</strain>
        <tissue evidence="2">Muscle</tissue>
    </source>
</reference>
<evidence type="ECO:0000313" key="3">
    <source>
        <dbReference type="Proteomes" id="UP000550707"/>
    </source>
</evidence>
<gene>
    <name evidence="2" type="ORF">HJG59_010586</name>
</gene>
<dbReference type="AlphaFoldDB" id="A0A7J8I845"/>
<feature type="region of interest" description="Disordered" evidence="1">
    <location>
        <begin position="1"/>
        <end position="59"/>
    </location>
</feature>
<name>A0A7J8I845_MOLMO</name>
<comment type="caution">
    <text evidence="2">The sequence shown here is derived from an EMBL/GenBank/DDBJ whole genome shotgun (WGS) entry which is preliminary data.</text>
</comment>
<protein>
    <submittedName>
        <fullName evidence="2">Uncharacterized protein</fullName>
    </submittedName>
</protein>
<accession>A0A7J8I845</accession>
<keyword evidence="3" id="KW-1185">Reference proteome</keyword>
<dbReference type="EMBL" id="JACASF010000004">
    <property type="protein sequence ID" value="KAF6480744.1"/>
    <property type="molecule type" value="Genomic_DNA"/>
</dbReference>
<evidence type="ECO:0000256" key="1">
    <source>
        <dbReference type="SAM" id="MobiDB-lite"/>
    </source>
</evidence>
<proteinExistence type="predicted"/>
<dbReference type="InParanoid" id="A0A7J8I845"/>
<evidence type="ECO:0000313" key="2">
    <source>
        <dbReference type="EMBL" id="KAF6480744.1"/>
    </source>
</evidence>
<sequence length="154" mass="16234">MGQATGAPLTPRCGAHAQNPGTGVRCEGKPRPPLRVRVPPLLAHPQGRSPAPAPHISREGGVWMEPKTCFVVTRLRLEQILGFRNGSGRVPDPLPGQGFPADGLRLSIVKPLPLAGGCRRNGVSGTSASWRHTASHSALCASEELTADQIKSCQ</sequence>
<dbReference type="Proteomes" id="UP000550707">
    <property type="component" value="Unassembled WGS sequence"/>
</dbReference>
<organism evidence="2 3">
    <name type="scientific">Molossus molossus</name>
    <name type="common">Pallas' mastiff bat</name>
    <name type="synonym">Vespertilio molossus</name>
    <dbReference type="NCBI Taxonomy" id="27622"/>
    <lineage>
        <taxon>Eukaryota</taxon>
        <taxon>Metazoa</taxon>
        <taxon>Chordata</taxon>
        <taxon>Craniata</taxon>
        <taxon>Vertebrata</taxon>
        <taxon>Euteleostomi</taxon>
        <taxon>Mammalia</taxon>
        <taxon>Eutheria</taxon>
        <taxon>Laurasiatheria</taxon>
        <taxon>Chiroptera</taxon>
        <taxon>Yangochiroptera</taxon>
        <taxon>Molossidae</taxon>
        <taxon>Molossus</taxon>
    </lineage>
</organism>